<protein>
    <recommendedName>
        <fullName evidence="3">CS domain-containing protein</fullName>
    </recommendedName>
</protein>
<dbReference type="GO" id="GO:0051131">
    <property type="term" value="P:chaperone-mediated protein complex assembly"/>
    <property type="evidence" value="ECO:0007669"/>
    <property type="project" value="TreeGrafter"/>
</dbReference>
<feature type="compositionally biased region" description="Basic and acidic residues" evidence="2">
    <location>
        <begin position="152"/>
        <end position="161"/>
    </location>
</feature>
<dbReference type="PROSITE" id="PS51203">
    <property type="entry name" value="CS"/>
    <property type="match status" value="1"/>
</dbReference>
<evidence type="ECO:0000256" key="2">
    <source>
        <dbReference type="SAM" id="MobiDB-lite"/>
    </source>
</evidence>
<comment type="caution">
    <text evidence="4">The sequence shown here is derived from an EMBL/GenBank/DDBJ whole genome shotgun (WGS) entry which is preliminary data.</text>
</comment>
<evidence type="ECO:0000313" key="5">
    <source>
        <dbReference type="Proteomes" id="UP000187209"/>
    </source>
</evidence>
<keyword evidence="5" id="KW-1185">Reference proteome</keyword>
<dbReference type="InterPro" id="IPR045250">
    <property type="entry name" value="p23-like"/>
</dbReference>
<dbReference type="InterPro" id="IPR007052">
    <property type="entry name" value="CS_dom"/>
</dbReference>
<dbReference type="GO" id="GO:0005829">
    <property type="term" value="C:cytosol"/>
    <property type="evidence" value="ECO:0007669"/>
    <property type="project" value="TreeGrafter"/>
</dbReference>
<dbReference type="GO" id="GO:0051087">
    <property type="term" value="F:protein-folding chaperone binding"/>
    <property type="evidence" value="ECO:0007669"/>
    <property type="project" value="TreeGrafter"/>
</dbReference>
<feature type="compositionally biased region" description="Acidic residues" evidence="2">
    <location>
        <begin position="134"/>
        <end position="151"/>
    </location>
</feature>
<comment type="similarity">
    <text evidence="1">Belongs to the p23/wos2 family.</text>
</comment>
<feature type="compositionally biased region" description="Acidic residues" evidence="2">
    <location>
        <begin position="187"/>
        <end position="196"/>
    </location>
</feature>
<dbReference type="SUPFAM" id="SSF49764">
    <property type="entry name" value="HSP20-like chaperones"/>
    <property type="match status" value="1"/>
</dbReference>
<feature type="region of interest" description="Disordered" evidence="2">
    <location>
        <begin position="134"/>
        <end position="203"/>
    </location>
</feature>
<organism evidence="4 5">
    <name type="scientific">Stentor coeruleus</name>
    <dbReference type="NCBI Taxonomy" id="5963"/>
    <lineage>
        <taxon>Eukaryota</taxon>
        <taxon>Sar</taxon>
        <taxon>Alveolata</taxon>
        <taxon>Ciliophora</taxon>
        <taxon>Postciliodesmatophora</taxon>
        <taxon>Heterotrichea</taxon>
        <taxon>Heterotrichida</taxon>
        <taxon>Stentoridae</taxon>
        <taxon>Stentor</taxon>
    </lineage>
</organism>
<dbReference type="EMBL" id="MPUH01000488">
    <property type="protein sequence ID" value="OMJ79099.1"/>
    <property type="molecule type" value="Genomic_DNA"/>
</dbReference>
<evidence type="ECO:0000313" key="4">
    <source>
        <dbReference type="EMBL" id="OMJ79099.1"/>
    </source>
</evidence>
<name>A0A1R2BQI9_9CILI</name>
<dbReference type="GO" id="GO:0005634">
    <property type="term" value="C:nucleus"/>
    <property type="evidence" value="ECO:0007669"/>
    <property type="project" value="TreeGrafter"/>
</dbReference>
<dbReference type="GO" id="GO:0006457">
    <property type="term" value="P:protein folding"/>
    <property type="evidence" value="ECO:0007669"/>
    <property type="project" value="TreeGrafter"/>
</dbReference>
<proteinExistence type="inferred from homology"/>
<dbReference type="Proteomes" id="UP000187209">
    <property type="component" value="Unassembled WGS sequence"/>
</dbReference>
<dbReference type="InterPro" id="IPR008978">
    <property type="entry name" value="HSP20-like_chaperone"/>
</dbReference>
<feature type="domain" description="CS" evidence="3">
    <location>
        <begin position="6"/>
        <end position="99"/>
    </location>
</feature>
<accession>A0A1R2BQI9</accession>
<dbReference type="PANTHER" id="PTHR22932">
    <property type="entry name" value="TELOMERASE-BINDING PROTEIN P23 HSP90 CO-CHAPERONE"/>
    <property type="match status" value="1"/>
</dbReference>
<sequence length="203" mass="23958">MVEAQISNVTVLWAQRKRYVFLKVEAKSINESQAQISFVAPNIVKLDAQNRVNGLVYHMNLELWHDIWTQKSSWKITDSNVQFNIVKKWRKIGFWPRLLKQEGKFRFLKVDWDRWEDPEYIKPENLLGDNIDLEDFDDLSQDSDSQGETDELPEHLRKPEEVPPPQSSKDSKTEETKDKKEEGGKPDEDEDSEEDYVPEHLRD</sequence>
<dbReference type="PANTHER" id="PTHR22932:SF1">
    <property type="entry name" value="CO-CHAPERONE PROTEIN DAF-41"/>
    <property type="match status" value="1"/>
</dbReference>
<dbReference type="OrthoDB" id="1564555at2759"/>
<dbReference type="Pfam" id="PF04969">
    <property type="entry name" value="CS"/>
    <property type="match status" value="1"/>
</dbReference>
<evidence type="ECO:0000256" key="1">
    <source>
        <dbReference type="ARBA" id="ARBA00025733"/>
    </source>
</evidence>
<dbReference type="GO" id="GO:0051879">
    <property type="term" value="F:Hsp90 protein binding"/>
    <property type="evidence" value="ECO:0007669"/>
    <property type="project" value="InterPro"/>
</dbReference>
<dbReference type="AlphaFoldDB" id="A0A1R2BQI9"/>
<gene>
    <name evidence="4" type="ORF">SteCoe_20958</name>
</gene>
<reference evidence="4 5" key="1">
    <citation type="submission" date="2016-11" db="EMBL/GenBank/DDBJ databases">
        <title>The macronuclear genome of Stentor coeruleus: a giant cell with tiny introns.</title>
        <authorList>
            <person name="Slabodnick M."/>
            <person name="Ruby J.G."/>
            <person name="Reiff S.B."/>
            <person name="Swart E.C."/>
            <person name="Gosai S."/>
            <person name="Prabakaran S."/>
            <person name="Witkowska E."/>
            <person name="Larue G.E."/>
            <person name="Fisher S."/>
            <person name="Freeman R.M."/>
            <person name="Gunawardena J."/>
            <person name="Chu W."/>
            <person name="Stover N.A."/>
            <person name="Gregory B.D."/>
            <person name="Nowacki M."/>
            <person name="Derisi J."/>
            <person name="Roy S.W."/>
            <person name="Marshall W.F."/>
            <person name="Sood P."/>
        </authorList>
    </citation>
    <scope>NUCLEOTIDE SEQUENCE [LARGE SCALE GENOMIC DNA]</scope>
    <source>
        <strain evidence="4">WM001</strain>
    </source>
</reference>
<dbReference type="Gene3D" id="2.60.40.790">
    <property type="match status" value="1"/>
</dbReference>
<feature type="compositionally biased region" description="Basic and acidic residues" evidence="2">
    <location>
        <begin position="169"/>
        <end position="186"/>
    </location>
</feature>
<evidence type="ECO:0000259" key="3">
    <source>
        <dbReference type="PROSITE" id="PS51203"/>
    </source>
</evidence>